<dbReference type="InterPro" id="IPR020846">
    <property type="entry name" value="MFS_dom"/>
</dbReference>
<reference evidence="6" key="1">
    <citation type="journal article" date="2008" name="Nat. Genet.">
        <title>The Pristionchus pacificus genome provides a unique perspective on nematode lifestyle and parasitism.</title>
        <authorList>
            <person name="Dieterich C."/>
            <person name="Clifton S.W."/>
            <person name="Schuster L.N."/>
            <person name="Chinwalla A."/>
            <person name="Delehaunty K."/>
            <person name="Dinkelacker I."/>
            <person name="Fulton L."/>
            <person name="Fulton R."/>
            <person name="Godfrey J."/>
            <person name="Minx P."/>
            <person name="Mitreva M."/>
            <person name="Roeseler W."/>
            <person name="Tian H."/>
            <person name="Witte H."/>
            <person name="Yang S.P."/>
            <person name="Wilson R.K."/>
            <person name="Sommer R.J."/>
        </authorList>
    </citation>
    <scope>NUCLEOTIDE SEQUENCE [LARGE SCALE GENOMIC DNA]</scope>
    <source>
        <strain evidence="6">PS312</strain>
    </source>
</reference>
<dbReference type="PROSITE" id="PS50850">
    <property type="entry name" value="MFS"/>
    <property type="match status" value="1"/>
</dbReference>
<protein>
    <submittedName>
        <fullName evidence="5">Membrane transporter</fullName>
    </submittedName>
</protein>
<dbReference type="AlphaFoldDB" id="A0A2A6CQJ2"/>
<evidence type="ECO:0000256" key="2">
    <source>
        <dbReference type="ARBA" id="ARBA00022692"/>
    </source>
</evidence>
<comment type="subcellular location">
    <subcellularLocation>
        <location evidence="1">Membrane</location>
        <topology evidence="1">Multi-pass membrane protein</topology>
    </subcellularLocation>
</comment>
<keyword evidence="4" id="KW-0472">Membrane</keyword>
<evidence type="ECO:0000256" key="4">
    <source>
        <dbReference type="ARBA" id="ARBA00023136"/>
    </source>
</evidence>
<accession>A0A2A6CQJ2</accession>
<accession>A0A8R1UE97</accession>
<keyword evidence="6" id="KW-1185">Reference proteome</keyword>
<gene>
    <name evidence="5" type="primary">WBGene00112733</name>
</gene>
<name>A0A2A6CQJ2_PRIPA</name>
<dbReference type="GO" id="GO:0016020">
    <property type="term" value="C:membrane"/>
    <property type="evidence" value="ECO:0000318"/>
    <property type="project" value="GO_Central"/>
</dbReference>
<dbReference type="SUPFAM" id="SSF103473">
    <property type="entry name" value="MFS general substrate transporter"/>
    <property type="match status" value="1"/>
</dbReference>
<evidence type="ECO:0000256" key="1">
    <source>
        <dbReference type="ARBA" id="ARBA00004141"/>
    </source>
</evidence>
<dbReference type="GO" id="GO:0022857">
    <property type="term" value="F:transmembrane transporter activity"/>
    <property type="evidence" value="ECO:0000318"/>
    <property type="project" value="GO_Central"/>
</dbReference>
<dbReference type="InterPro" id="IPR050382">
    <property type="entry name" value="MFS_Na/Anion_cotransporter"/>
</dbReference>
<keyword evidence="2" id="KW-0812">Transmembrane</keyword>
<dbReference type="PANTHER" id="PTHR11662">
    <property type="entry name" value="SOLUTE CARRIER FAMILY 17"/>
    <property type="match status" value="1"/>
</dbReference>
<evidence type="ECO:0000313" key="5">
    <source>
        <dbReference type="EnsemblMetazoa" id="PPA23179.1"/>
    </source>
</evidence>
<sequence length="390" mass="41235">MVNSTLVTDEFQGRSSNQTCAVRTDDETEDEFAIPGTMEWSSAEQSLLTSSRFYGGCLTVAFSGLLTDRFGADAVMRGSLILSSLLTLVVPVLAYANFYALLVSRIALGGIESLHIPSMNCVMARWFPAGEKATAASISSMGIQLAGGLAALYAASLCRSSLLGGWPSIYYVFGESLTFRAGSAPLGKILRSSAVHSIIIGNYALFYNVAIMQAFLPLFLRELGLPIETIGWYTSVSFLSQIAGKAVIGPLIDYTAGKGMLTLTTATKIAQCFGAFGSAIPLLLLSTVPSCDNANVTGYILLAYGLVYAGSSCSLFSSILTISPANVATLSAMTGISRIVASVASTTIVNALTASEITYKWPLIFASAAIFQCIAGVHFLFFGTTEEQPW</sequence>
<dbReference type="Proteomes" id="UP000005239">
    <property type="component" value="Unassembled WGS sequence"/>
</dbReference>
<evidence type="ECO:0000256" key="3">
    <source>
        <dbReference type="ARBA" id="ARBA00022989"/>
    </source>
</evidence>
<dbReference type="InterPro" id="IPR011701">
    <property type="entry name" value="MFS"/>
</dbReference>
<proteinExistence type="predicted"/>
<organism evidence="5 6">
    <name type="scientific">Pristionchus pacificus</name>
    <name type="common">Parasitic nematode worm</name>
    <dbReference type="NCBI Taxonomy" id="54126"/>
    <lineage>
        <taxon>Eukaryota</taxon>
        <taxon>Metazoa</taxon>
        <taxon>Ecdysozoa</taxon>
        <taxon>Nematoda</taxon>
        <taxon>Chromadorea</taxon>
        <taxon>Rhabditida</taxon>
        <taxon>Rhabditina</taxon>
        <taxon>Diplogasteromorpha</taxon>
        <taxon>Diplogasteroidea</taxon>
        <taxon>Neodiplogasteridae</taxon>
        <taxon>Pristionchus</taxon>
    </lineage>
</organism>
<dbReference type="InterPro" id="IPR036259">
    <property type="entry name" value="MFS_trans_sf"/>
</dbReference>
<reference evidence="5" key="2">
    <citation type="submission" date="2022-06" db="UniProtKB">
        <authorList>
            <consortium name="EnsemblMetazoa"/>
        </authorList>
    </citation>
    <scope>IDENTIFICATION</scope>
    <source>
        <strain evidence="5">PS312</strain>
    </source>
</reference>
<keyword evidence="3" id="KW-1133">Transmembrane helix</keyword>
<dbReference type="PANTHER" id="PTHR11662:SF405">
    <property type="entry name" value="PROTEIN CBG12249"/>
    <property type="match status" value="1"/>
</dbReference>
<dbReference type="EnsemblMetazoa" id="PPA23179.1">
    <property type="protein sequence ID" value="PPA23179.1"/>
    <property type="gene ID" value="WBGene00112733"/>
</dbReference>
<evidence type="ECO:0000313" key="6">
    <source>
        <dbReference type="Proteomes" id="UP000005239"/>
    </source>
</evidence>
<dbReference type="Pfam" id="PF07690">
    <property type="entry name" value="MFS_1"/>
    <property type="match status" value="1"/>
</dbReference>
<dbReference type="Gene3D" id="1.20.1250.20">
    <property type="entry name" value="MFS general substrate transporter like domains"/>
    <property type="match status" value="2"/>
</dbReference>
<dbReference type="OrthoDB" id="2985014at2759"/>